<name>A0A2T7PIS5_POMCA</name>
<organism evidence="5 6">
    <name type="scientific">Pomacea canaliculata</name>
    <name type="common">Golden apple snail</name>
    <dbReference type="NCBI Taxonomy" id="400727"/>
    <lineage>
        <taxon>Eukaryota</taxon>
        <taxon>Metazoa</taxon>
        <taxon>Spiralia</taxon>
        <taxon>Lophotrochozoa</taxon>
        <taxon>Mollusca</taxon>
        <taxon>Gastropoda</taxon>
        <taxon>Caenogastropoda</taxon>
        <taxon>Architaenioglossa</taxon>
        <taxon>Ampullarioidea</taxon>
        <taxon>Ampullariidae</taxon>
        <taxon>Pomacea</taxon>
    </lineage>
</organism>
<dbReference type="GO" id="GO:0005044">
    <property type="term" value="F:scavenger receptor activity"/>
    <property type="evidence" value="ECO:0007669"/>
    <property type="project" value="InterPro"/>
</dbReference>
<feature type="domain" description="EGF-like" evidence="4">
    <location>
        <begin position="110"/>
        <end position="142"/>
    </location>
</feature>
<feature type="domain" description="EGF-like" evidence="4">
    <location>
        <begin position="73"/>
        <end position="108"/>
    </location>
</feature>
<evidence type="ECO:0000256" key="1">
    <source>
        <dbReference type="ARBA" id="ARBA00022536"/>
    </source>
</evidence>
<dbReference type="SMART" id="SM00181">
    <property type="entry name" value="EGF"/>
    <property type="match status" value="5"/>
</dbReference>
<keyword evidence="1" id="KW-0245">EGF-like domain</keyword>
<dbReference type="PANTHER" id="PTHR24043:SF8">
    <property type="entry name" value="EGF-LIKE DOMAIN-CONTAINING PROTEIN"/>
    <property type="match status" value="1"/>
</dbReference>
<feature type="transmembrane region" description="Helical" evidence="3">
    <location>
        <begin position="297"/>
        <end position="324"/>
    </location>
</feature>
<dbReference type="EMBL" id="PZQS01000003">
    <property type="protein sequence ID" value="PVD33325.1"/>
    <property type="molecule type" value="Genomic_DNA"/>
</dbReference>
<keyword evidence="3" id="KW-0812">Transmembrane</keyword>
<keyword evidence="6" id="KW-1185">Reference proteome</keyword>
<dbReference type="Proteomes" id="UP000245119">
    <property type="component" value="Linkage Group LG3"/>
</dbReference>
<reference evidence="5 6" key="1">
    <citation type="submission" date="2018-04" db="EMBL/GenBank/DDBJ databases">
        <title>The genome of golden apple snail Pomacea canaliculata provides insight into stress tolerance and invasive adaptation.</title>
        <authorList>
            <person name="Liu C."/>
            <person name="Liu B."/>
            <person name="Ren Y."/>
            <person name="Zhang Y."/>
            <person name="Wang H."/>
            <person name="Li S."/>
            <person name="Jiang F."/>
            <person name="Yin L."/>
            <person name="Zhang G."/>
            <person name="Qian W."/>
            <person name="Fan W."/>
        </authorList>
    </citation>
    <scope>NUCLEOTIDE SEQUENCE [LARGE SCALE GENOMIC DNA]</scope>
    <source>
        <strain evidence="5">SZHN2017</strain>
        <tissue evidence="5">Muscle</tissue>
    </source>
</reference>
<feature type="domain" description="EGF-like" evidence="4">
    <location>
        <begin position="26"/>
        <end position="62"/>
    </location>
</feature>
<dbReference type="PANTHER" id="PTHR24043">
    <property type="entry name" value="SCAVENGER RECEPTOR CLASS F"/>
    <property type="match status" value="1"/>
</dbReference>
<keyword evidence="3" id="KW-1133">Transmembrane helix</keyword>
<dbReference type="AlphaFoldDB" id="A0A2T7PIS5"/>
<feature type="region of interest" description="Disordered" evidence="2">
    <location>
        <begin position="333"/>
        <end position="354"/>
    </location>
</feature>
<dbReference type="Gene3D" id="2.170.300.10">
    <property type="entry name" value="Tie2 ligand-binding domain superfamily"/>
    <property type="match status" value="2"/>
</dbReference>
<dbReference type="InterPro" id="IPR000742">
    <property type="entry name" value="EGF"/>
</dbReference>
<gene>
    <name evidence="5" type="ORF">C0Q70_04579</name>
</gene>
<proteinExistence type="predicted"/>
<dbReference type="OrthoDB" id="6043889at2759"/>
<evidence type="ECO:0000313" key="6">
    <source>
        <dbReference type="Proteomes" id="UP000245119"/>
    </source>
</evidence>
<feature type="domain" description="EGF-like" evidence="4">
    <location>
        <begin position="198"/>
        <end position="250"/>
    </location>
</feature>
<dbReference type="InterPro" id="IPR042635">
    <property type="entry name" value="MEGF10/SREC1/2-like"/>
</dbReference>
<protein>
    <recommendedName>
        <fullName evidence="4">EGF-like domain-containing protein</fullName>
    </recommendedName>
</protein>
<feature type="domain" description="EGF-like" evidence="4">
    <location>
        <begin position="153"/>
        <end position="187"/>
    </location>
</feature>
<sequence length="354" mass="37040">MDYQAPKSRKTSLHSPVCPPGKFGSGCLKTCGRCEGGVDNCDQQSGLCHAGCEFGWMGPHCLTPCMLGTWGDRCYGCGRCAGGDSQCNRTTGHCLKGCETGWYGLRCKDECGHCLDGPGACHPLTGTCLGGCKPGWQGSSCHALCLHKTWGPNCSKVCGQCLEDICNSTDGHCAKGCNAGWRDMFCTTPCNGNSYGPNCSLTCGKCLRVKAKIKVRDVFNSNHNNGDACNRETGACLYGCQPGYTGINCESPCEPGWFGLNCSQRCPQCPEGRSCTCDPVTGQCTGMSCKAPQGCGYTYVVAGAVMAGLLLPGIIGVGAAIFLVRKKQRGGHVSASSSTSPGMPLDDTFQDGAP</sequence>
<comment type="caution">
    <text evidence="5">The sequence shown here is derived from an EMBL/GenBank/DDBJ whole genome shotgun (WGS) entry which is preliminary data.</text>
</comment>
<accession>A0A2T7PIS5</accession>
<keyword evidence="3" id="KW-0472">Membrane</keyword>
<evidence type="ECO:0000256" key="3">
    <source>
        <dbReference type="SAM" id="Phobius"/>
    </source>
</evidence>
<evidence type="ECO:0000256" key="2">
    <source>
        <dbReference type="SAM" id="MobiDB-lite"/>
    </source>
</evidence>
<evidence type="ECO:0000313" key="5">
    <source>
        <dbReference type="EMBL" id="PVD33325.1"/>
    </source>
</evidence>
<evidence type="ECO:0000259" key="4">
    <source>
        <dbReference type="SMART" id="SM00181"/>
    </source>
</evidence>